<sequence>MTYTTLRSVRAGDSDTTLREADVPEATIVLVHGAWADGSSWSLVAPELRRRGLAVLTPPNLLRGVTTDAPYVTSLVSQRVTVPVVLVGHSYGGFVITHAAAGAGDVRALVYVDAFIPDEGETVFQILGGSGSALDVPDPTTVLDLAGYPGAPEGDVEAFLKPATVHGSFAQDLPEADRELIVESQRPITLSANLTPGGEPGWRSLPSWAVVGTEDKVIPPDTQRKMAERAGATITEAPGSHVSMVSHPQVTIDAILAAVEATA</sequence>
<dbReference type="Pfam" id="PF12697">
    <property type="entry name" value="Abhydrolase_6"/>
    <property type="match status" value="1"/>
</dbReference>
<gene>
    <name evidence="2" type="ORF">GCM10023200_32900</name>
</gene>
<feature type="domain" description="AB hydrolase-1" evidence="1">
    <location>
        <begin position="28"/>
        <end position="254"/>
    </location>
</feature>
<proteinExistence type="predicted"/>
<evidence type="ECO:0000259" key="1">
    <source>
        <dbReference type="Pfam" id="PF12697"/>
    </source>
</evidence>
<accession>A0ABP9BEI9</accession>
<evidence type="ECO:0000313" key="3">
    <source>
        <dbReference type="Proteomes" id="UP001500928"/>
    </source>
</evidence>
<organism evidence="2 3">
    <name type="scientific">Actinomycetospora chlora</name>
    <dbReference type="NCBI Taxonomy" id="663608"/>
    <lineage>
        <taxon>Bacteria</taxon>
        <taxon>Bacillati</taxon>
        <taxon>Actinomycetota</taxon>
        <taxon>Actinomycetes</taxon>
        <taxon>Pseudonocardiales</taxon>
        <taxon>Pseudonocardiaceae</taxon>
        <taxon>Actinomycetospora</taxon>
    </lineage>
</organism>
<dbReference type="PANTHER" id="PTHR37017">
    <property type="entry name" value="AB HYDROLASE-1 DOMAIN-CONTAINING PROTEIN-RELATED"/>
    <property type="match status" value="1"/>
</dbReference>
<dbReference type="PANTHER" id="PTHR37017:SF11">
    <property type="entry name" value="ESTERASE_LIPASE_THIOESTERASE DOMAIN-CONTAINING PROTEIN"/>
    <property type="match status" value="1"/>
</dbReference>
<protein>
    <submittedName>
        <fullName evidence="2">Alpha/beta hydrolase</fullName>
    </submittedName>
</protein>
<dbReference type="GO" id="GO:0016787">
    <property type="term" value="F:hydrolase activity"/>
    <property type="evidence" value="ECO:0007669"/>
    <property type="project" value="UniProtKB-KW"/>
</dbReference>
<dbReference type="Proteomes" id="UP001500928">
    <property type="component" value="Unassembled WGS sequence"/>
</dbReference>
<dbReference type="Gene3D" id="3.40.50.1820">
    <property type="entry name" value="alpha/beta hydrolase"/>
    <property type="match status" value="1"/>
</dbReference>
<dbReference type="EMBL" id="BAABHO010000025">
    <property type="protein sequence ID" value="GAA4794360.1"/>
    <property type="molecule type" value="Genomic_DNA"/>
</dbReference>
<reference evidence="3" key="1">
    <citation type="journal article" date="2019" name="Int. J. Syst. Evol. Microbiol.">
        <title>The Global Catalogue of Microorganisms (GCM) 10K type strain sequencing project: providing services to taxonomists for standard genome sequencing and annotation.</title>
        <authorList>
            <consortium name="The Broad Institute Genomics Platform"/>
            <consortium name="The Broad Institute Genome Sequencing Center for Infectious Disease"/>
            <person name="Wu L."/>
            <person name="Ma J."/>
        </authorList>
    </citation>
    <scope>NUCLEOTIDE SEQUENCE [LARGE SCALE GENOMIC DNA]</scope>
    <source>
        <strain evidence="3">JCM 17979</strain>
    </source>
</reference>
<keyword evidence="3" id="KW-1185">Reference proteome</keyword>
<keyword evidence="2" id="KW-0378">Hydrolase</keyword>
<comment type="caution">
    <text evidence="2">The sequence shown here is derived from an EMBL/GenBank/DDBJ whole genome shotgun (WGS) entry which is preliminary data.</text>
</comment>
<dbReference type="SUPFAM" id="SSF53474">
    <property type="entry name" value="alpha/beta-Hydrolases"/>
    <property type="match status" value="1"/>
</dbReference>
<dbReference type="InterPro" id="IPR000073">
    <property type="entry name" value="AB_hydrolase_1"/>
</dbReference>
<dbReference type="InterPro" id="IPR029058">
    <property type="entry name" value="AB_hydrolase_fold"/>
</dbReference>
<dbReference type="InterPro" id="IPR052897">
    <property type="entry name" value="Sec-Metab_Biosynth_Hydrolase"/>
</dbReference>
<evidence type="ECO:0000313" key="2">
    <source>
        <dbReference type="EMBL" id="GAA4794360.1"/>
    </source>
</evidence>
<name>A0ABP9BEI9_9PSEU</name>